<comment type="similarity">
    <text evidence="2 9">Belongs to the methyltransferase superfamily. RsmD family.</text>
</comment>
<dbReference type="PROSITE" id="PS00092">
    <property type="entry name" value="N6_MTASE"/>
    <property type="match status" value="1"/>
</dbReference>
<keyword evidence="9" id="KW-0698">rRNA processing</keyword>
<dbReference type="SUPFAM" id="SSF53335">
    <property type="entry name" value="S-adenosyl-L-methionine-dependent methyltransferases"/>
    <property type="match status" value="1"/>
</dbReference>
<evidence type="ECO:0000256" key="6">
    <source>
        <dbReference type="ARBA" id="ARBA00022679"/>
    </source>
</evidence>
<evidence type="ECO:0000256" key="8">
    <source>
        <dbReference type="ARBA" id="ARBA00048326"/>
    </source>
</evidence>
<dbReference type="Gene3D" id="3.40.50.150">
    <property type="entry name" value="Vaccinia Virus protein VP39"/>
    <property type="match status" value="1"/>
</dbReference>
<evidence type="ECO:0000313" key="11">
    <source>
        <dbReference type="EMBL" id="GAA4930725.1"/>
    </source>
</evidence>
<name>A0AAV3TXM2_9ALTE</name>
<dbReference type="PANTHER" id="PTHR43542:SF1">
    <property type="entry name" value="METHYLTRANSFERASE"/>
    <property type="match status" value="1"/>
</dbReference>
<dbReference type="PANTHER" id="PTHR43542">
    <property type="entry name" value="METHYLTRANSFERASE"/>
    <property type="match status" value="1"/>
</dbReference>
<evidence type="ECO:0000256" key="3">
    <source>
        <dbReference type="ARBA" id="ARBA00012141"/>
    </source>
</evidence>
<dbReference type="PIRSF" id="PIRSF004553">
    <property type="entry name" value="CHP00095"/>
    <property type="match status" value="1"/>
</dbReference>
<dbReference type="GO" id="GO:0052913">
    <property type="term" value="F:16S rRNA (guanine(966)-N(2))-methyltransferase activity"/>
    <property type="evidence" value="ECO:0007669"/>
    <property type="project" value="UniProtKB-EC"/>
</dbReference>
<evidence type="ECO:0000256" key="10">
    <source>
        <dbReference type="SAM" id="MobiDB-lite"/>
    </source>
</evidence>
<protein>
    <recommendedName>
        <fullName evidence="4 9">Ribosomal RNA small subunit methyltransferase D</fullName>
        <ecNumber evidence="3 9">2.1.1.171</ecNumber>
    </recommendedName>
</protein>
<evidence type="ECO:0000256" key="2">
    <source>
        <dbReference type="ARBA" id="ARBA00005269"/>
    </source>
</evidence>
<keyword evidence="7 9" id="KW-0949">S-adenosyl-L-methionine</keyword>
<dbReference type="EMBL" id="BAABLX010000003">
    <property type="protein sequence ID" value="GAA4930725.1"/>
    <property type="molecule type" value="Genomic_DNA"/>
</dbReference>
<dbReference type="GO" id="GO:0003676">
    <property type="term" value="F:nucleic acid binding"/>
    <property type="evidence" value="ECO:0007669"/>
    <property type="project" value="InterPro"/>
</dbReference>
<feature type="region of interest" description="Disordered" evidence="10">
    <location>
        <begin position="12"/>
        <end position="36"/>
    </location>
</feature>
<comment type="caution">
    <text evidence="11">The sequence shown here is derived from an EMBL/GenBank/DDBJ whole genome shotgun (WGS) entry which is preliminary data.</text>
</comment>
<proteinExistence type="inferred from homology"/>
<comment type="function">
    <text evidence="1 9">Specifically methylates the guanine in position 966 of 16S rRNA in the assembled 30S particle.</text>
</comment>
<dbReference type="InterPro" id="IPR029063">
    <property type="entry name" value="SAM-dependent_MTases_sf"/>
</dbReference>
<dbReference type="AlphaFoldDB" id="A0AAV3TXM2"/>
<dbReference type="NCBIfam" id="TIGR00095">
    <property type="entry name" value="16S rRNA (guanine(966)-N(2))-methyltransferase RsmD"/>
    <property type="match status" value="1"/>
</dbReference>
<accession>A0AAV3TXM2</accession>
<organism evidence="11 12">
    <name type="scientific">Halioxenophilus aromaticivorans</name>
    <dbReference type="NCBI Taxonomy" id="1306992"/>
    <lineage>
        <taxon>Bacteria</taxon>
        <taxon>Pseudomonadati</taxon>
        <taxon>Pseudomonadota</taxon>
        <taxon>Gammaproteobacteria</taxon>
        <taxon>Alteromonadales</taxon>
        <taxon>Alteromonadaceae</taxon>
        <taxon>Halioxenophilus</taxon>
    </lineage>
</organism>
<evidence type="ECO:0000256" key="4">
    <source>
        <dbReference type="ARBA" id="ARBA00013682"/>
    </source>
</evidence>
<dbReference type="RefSeq" id="WP_345416079.1">
    <property type="nucleotide sequence ID" value="NZ_BAABLX010000003.1"/>
</dbReference>
<comment type="catalytic activity">
    <reaction evidence="8 9">
        <text>guanosine(966) in 16S rRNA + S-adenosyl-L-methionine = N(2)-methylguanosine(966) in 16S rRNA + S-adenosyl-L-homocysteine + H(+)</text>
        <dbReference type="Rhea" id="RHEA:23548"/>
        <dbReference type="Rhea" id="RHEA-COMP:10211"/>
        <dbReference type="Rhea" id="RHEA-COMP:10212"/>
        <dbReference type="ChEBI" id="CHEBI:15378"/>
        <dbReference type="ChEBI" id="CHEBI:57856"/>
        <dbReference type="ChEBI" id="CHEBI:59789"/>
        <dbReference type="ChEBI" id="CHEBI:74269"/>
        <dbReference type="ChEBI" id="CHEBI:74481"/>
        <dbReference type="EC" id="2.1.1.171"/>
    </reaction>
</comment>
<keyword evidence="5 9" id="KW-0489">Methyltransferase</keyword>
<dbReference type="InterPro" id="IPR004398">
    <property type="entry name" value="RNA_MeTrfase_RsmD"/>
</dbReference>
<evidence type="ECO:0000313" key="12">
    <source>
        <dbReference type="Proteomes" id="UP001409585"/>
    </source>
</evidence>
<sequence>MWQQSTEFIMARNRNPNPANRSRGGTPRKGDPTTTGQLRIIAGQWRGRVLKFPALDGLRPTGDRVRETLFNWLQGDITQARCLDLFAGSGALGLEALSRGAQHCTFIDTQSNACQALAANLELLNCSQGQIAQTNALQWLASSANGLEKPYDIIFCDPPFAANLWPQTLAALSRHPCLASNALVYIEAPKDATLEPSPSWQLARVKDAGQIRFYLFQATG</sequence>
<dbReference type="Proteomes" id="UP001409585">
    <property type="component" value="Unassembled WGS sequence"/>
</dbReference>
<evidence type="ECO:0000256" key="1">
    <source>
        <dbReference type="ARBA" id="ARBA00002649"/>
    </source>
</evidence>
<gene>
    <name evidence="11" type="primary">rsmD</name>
    <name evidence="11" type="ORF">GCM10025791_03350</name>
</gene>
<dbReference type="EC" id="2.1.1.171" evidence="3 9"/>
<keyword evidence="12" id="KW-1185">Reference proteome</keyword>
<evidence type="ECO:0000256" key="5">
    <source>
        <dbReference type="ARBA" id="ARBA00022603"/>
    </source>
</evidence>
<dbReference type="CDD" id="cd02440">
    <property type="entry name" value="AdoMet_MTases"/>
    <property type="match status" value="1"/>
</dbReference>
<evidence type="ECO:0000256" key="7">
    <source>
        <dbReference type="ARBA" id="ARBA00022691"/>
    </source>
</evidence>
<evidence type="ECO:0000256" key="9">
    <source>
        <dbReference type="PIRNR" id="PIRNR004553"/>
    </source>
</evidence>
<feature type="compositionally biased region" description="Low complexity" evidence="10">
    <location>
        <begin position="12"/>
        <end position="23"/>
    </location>
</feature>
<reference evidence="12" key="1">
    <citation type="journal article" date="2019" name="Int. J. Syst. Evol. Microbiol.">
        <title>The Global Catalogue of Microorganisms (GCM) 10K type strain sequencing project: providing services to taxonomists for standard genome sequencing and annotation.</title>
        <authorList>
            <consortium name="The Broad Institute Genomics Platform"/>
            <consortium name="The Broad Institute Genome Sequencing Center for Infectious Disease"/>
            <person name="Wu L."/>
            <person name="Ma J."/>
        </authorList>
    </citation>
    <scope>NUCLEOTIDE SEQUENCE [LARGE SCALE GENOMIC DNA]</scope>
    <source>
        <strain evidence="12">JCM 19134</strain>
    </source>
</reference>
<dbReference type="Pfam" id="PF03602">
    <property type="entry name" value="Cons_hypoth95"/>
    <property type="match status" value="1"/>
</dbReference>
<keyword evidence="6 9" id="KW-0808">Transferase</keyword>
<dbReference type="InterPro" id="IPR002052">
    <property type="entry name" value="DNA_methylase_N6_adenine_CS"/>
</dbReference>